<evidence type="ECO:0000313" key="3">
    <source>
        <dbReference type="Proteomes" id="UP000325684"/>
    </source>
</evidence>
<accession>A0A5N3PDP9</accession>
<gene>
    <name evidence="2" type="ORF">FEZ63_07540</name>
</gene>
<protein>
    <submittedName>
        <fullName evidence="2">Uncharacterized protein</fullName>
    </submittedName>
</protein>
<evidence type="ECO:0000313" key="2">
    <source>
        <dbReference type="EMBL" id="KAB0267856.1"/>
    </source>
</evidence>
<organism evidence="2 3">
    <name type="scientific">Microvirga brassicacearum</name>
    <dbReference type="NCBI Taxonomy" id="2580413"/>
    <lineage>
        <taxon>Bacteria</taxon>
        <taxon>Pseudomonadati</taxon>
        <taxon>Pseudomonadota</taxon>
        <taxon>Alphaproteobacteria</taxon>
        <taxon>Hyphomicrobiales</taxon>
        <taxon>Methylobacteriaceae</taxon>
        <taxon>Microvirga</taxon>
    </lineage>
</organism>
<proteinExistence type="predicted"/>
<dbReference type="Proteomes" id="UP000325684">
    <property type="component" value="Unassembled WGS sequence"/>
</dbReference>
<comment type="caution">
    <text evidence="2">The sequence shown here is derived from an EMBL/GenBank/DDBJ whole genome shotgun (WGS) entry which is preliminary data.</text>
</comment>
<name>A0A5N3PDP9_9HYPH</name>
<dbReference type="EMBL" id="VCMV01000012">
    <property type="protein sequence ID" value="KAB0267856.1"/>
    <property type="molecule type" value="Genomic_DNA"/>
</dbReference>
<feature type="region of interest" description="Disordered" evidence="1">
    <location>
        <begin position="38"/>
        <end position="71"/>
    </location>
</feature>
<reference evidence="2 3" key="1">
    <citation type="journal article" date="2019" name="Microorganisms">
        <title>Genome Insights into the Novel Species Microvirga brassicacearum, a Rapeseed Endophyte with Biotechnological Potential.</title>
        <authorList>
            <person name="Jimenez-Gomez A."/>
            <person name="Saati-Santamaria Z."/>
            <person name="Igual J.M."/>
            <person name="Rivas R."/>
            <person name="Mateos P.F."/>
            <person name="Garcia-Fraile P."/>
        </authorList>
    </citation>
    <scope>NUCLEOTIDE SEQUENCE [LARGE SCALE GENOMIC DNA]</scope>
    <source>
        <strain evidence="2 3">CDVBN77</strain>
    </source>
</reference>
<dbReference type="AlphaFoldDB" id="A0A5N3PDP9"/>
<keyword evidence="3" id="KW-1185">Reference proteome</keyword>
<sequence length="474" mass="54021">MKLEETQLEIVRLSCPDGRYDSEIATKVATKFGVVAASVPPKRPRGRPRIYGLNDPRPPRPSRAKTPAGRLRAASMRFAAKRSSRRAPSCEISAIPSSARTSVPKIASEIGRSLMESTIAGSRGVDAIEADQIRIEVAVSDHSISVDTHIDRELVELNSVAPETVETAVIDAALAEPTVEVEEPKPKELISFLTCDRDDTEVAIDDFVGYSALQHHYYTTHEFTTISRGEFEHRLDYDFTDAGSIEKAAPEVRALFKGYGLSTHFPTYDQKQPELGMKDEDLLEWLKVTLFAPPRGHSDLENYLREYDTPRALYRMFRSTVEPDIQEERIRVEEVWPAIDDRLWYVELHYNDYKSGRISLDCALVRVAFEDHQNLGNLSDEAQAIWDKVVDAMNWFDGFSRLDMAKWAGRDLSVPHWHRTHEGFPGFMYPERLHHAVLSDAFRETELFLKYTPPTDDELEEVKRTMPDPFRVHD</sequence>
<evidence type="ECO:0000256" key="1">
    <source>
        <dbReference type="SAM" id="MobiDB-lite"/>
    </source>
</evidence>